<reference evidence="2 3" key="1">
    <citation type="journal article" date="2014" name="Genome Announc.">
        <title>Draft genome sequence of Sclerotinia borealis, a psychrophilic plant pathogenic fungus.</title>
        <authorList>
            <person name="Mardanov A.V."/>
            <person name="Beletsky A.V."/>
            <person name="Kadnikov V.V."/>
            <person name="Ignatov A.N."/>
            <person name="Ravin N.V."/>
        </authorList>
    </citation>
    <scope>NUCLEOTIDE SEQUENCE [LARGE SCALE GENOMIC DNA]</scope>
    <source>
        <strain evidence="3">F-4157</strain>
    </source>
</reference>
<accession>W9C317</accession>
<dbReference type="Proteomes" id="UP000019487">
    <property type="component" value="Unassembled WGS sequence"/>
</dbReference>
<feature type="compositionally biased region" description="Basic and acidic residues" evidence="1">
    <location>
        <begin position="31"/>
        <end position="47"/>
    </location>
</feature>
<protein>
    <submittedName>
        <fullName evidence="2">Uncharacterized protein</fullName>
    </submittedName>
</protein>
<organism evidence="2 3">
    <name type="scientific">Sclerotinia borealis (strain F-4128)</name>
    <dbReference type="NCBI Taxonomy" id="1432307"/>
    <lineage>
        <taxon>Eukaryota</taxon>
        <taxon>Fungi</taxon>
        <taxon>Dikarya</taxon>
        <taxon>Ascomycota</taxon>
        <taxon>Pezizomycotina</taxon>
        <taxon>Leotiomycetes</taxon>
        <taxon>Helotiales</taxon>
        <taxon>Sclerotiniaceae</taxon>
        <taxon>Sclerotinia</taxon>
    </lineage>
</organism>
<proteinExistence type="predicted"/>
<feature type="region of interest" description="Disordered" evidence="1">
    <location>
        <begin position="1"/>
        <end position="120"/>
    </location>
</feature>
<keyword evidence="3" id="KW-1185">Reference proteome</keyword>
<dbReference type="EMBL" id="AYSA01000694">
    <property type="protein sequence ID" value="ESZ90113.1"/>
    <property type="molecule type" value="Genomic_DNA"/>
</dbReference>
<dbReference type="AlphaFoldDB" id="W9C317"/>
<dbReference type="HOGENOM" id="CLU_1687711_0_0_1"/>
<evidence type="ECO:0000313" key="3">
    <source>
        <dbReference type="Proteomes" id="UP000019487"/>
    </source>
</evidence>
<dbReference type="OrthoDB" id="5089392at2759"/>
<gene>
    <name evidence="2" type="ORF">SBOR_9506</name>
</gene>
<comment type="caution">
    <text evidence="2">The sequence shown here is derived from an EMBL/GenBank/DDBJ whole genome shotgun (WGS) entry which is preliminary data.</text>
</comment>
<evidence type="ECO:0000313" key="2">
    <source>
        <dbReference type="EMBL" id="ESZ90113.1"/>
    </source>
</evidence>
<sequence>MNPSTSSPESEMALKSDYERLNSITTQTSRTSDEDQFADKGKGKEIEMQETQSTPELIRRERSPTPSMLMRRKTEGEVIKSGPKSAGMVDKRARFDEGRNRGKGEKKDSGKRRHSNNEHANVYTECGRHSDDWLFGGFSVSGAMKKIWQKDGKDSG</sequence>
<feature type="compositionally biased region" description="Basic and acidic residues" evidence="1">
    <location>
        <begin position="89"/>
        <end position="108"/>
    </location>
</feature>
<name>W9C317_SCLBF</name>
<evidence type="ECO:0000256" key="1">
    <source>
        <dbReference type="SAM" id="MobiDB-lite"/>
    </source>
</evidence>